<accession>A0AAV6G4V5</accession>
<gene>
    <name evidence="2" type="ORF">AALO_G00213570</name>
</gene>
<feature type="region of interest" description="Disordered" evidence="1">
    <location>
        <begin position="37"/>
        <end position="79"/>
    </location>
</feature>
<reference evidence="2" key="1">
    <citation type="submission" date="2020-10" db="EMBL/GenBank/DDBJ databases">
        <title>Chromosome-scale genome assembly of the Allis shad, Alosa alosa.</title>
        <authorList>
            <person name="Margot Z."/>
            <person name="Christophe K."/>
            <person name="Cabau C."/>
            <person name="Louis A."/>
            <person name="Berthelot C."/>
            <person name="Parey E."/>
            <person name="Roest Crollius H."/>
            <person name="Montfort J."/>
            <person name="Robinson-Rechavi M."/>
            <person name="Bucao C."/>
            <person name="Bouchez O."/>
            <person name="Gislard M."/>
            <person name="Lluch J."/>
            <person name="Milhes M."/>
            <person name="Lampietro C."/>
            <person name="Lopez Roques C."/>
            <person name="Donnadieu C."/>
            <person name="Braasch I."/>
            <person name="Desvignes T."/>
            <person name="Postlethwait J."/>
            <person name="Bobe J."/>
            <person name="Guiguen Y."/>
        </authorList>
    </citation>
    <scope>NUCLEOTIDE SEQUENCE</scope>
    <source>
        <strain evidence="2">M-15738</strain>
        <tissue evidence="2">Blood</tissue>
    </source>
</reference>
<dbReference type="EMBL" id="JADWDJ010000016">
    <property type="protein sequence ID" value="KAG5268527.1"/>
    <property type="molecule type" value="Genomic_DNA"/>
</dbReference>
<evidence type="ECO:0000313" key="2">
    <source>
        <dbReference type="EMBL" id="KAG5268527.1"/>
    </source>
</evidence>
<evidence type="ECO:0000256" key="1">
    <source>
        <dbReference type="SAM" id="MobiDB-lite"/>
    </source>
</evidence>
<dbReference type="SUPFAM" id="SSF52058">
    <property type="entry name" value="L domain-like"/>
    <property type="match status" value="1"/>
</dbReference>
<dbReference type="InterPro" id="IPR001611">
    <property type="entry name" value="Leu-rich_rpt"/>
</dbReference>
<evidence type="ECO:0008006" key="4">
    <source>
        <dbReference type="Google" id="ProtNLM"/>
    </source>
</evidence>
<protein>
    <recommendedName>
        <fullName evidence="4">Leucine rich repeat containing 31</fullName>
    </recommendedName>
</protein>
<dbReference type="Proteomes" id="UP000823561">
    <property type="component" value="Chromosome 16"/>
</dbReference>
<sequence>MESSDAQRVRDGSQKRSAIDLIMNQIRRKASFERRQRPVGFLFRPGENNDRKSKGIPEMKESDSSEGKSTVSGTDTDPVDMEVGSVVGWGRVKQFVEKLGKKPDSQALNLSHCDLTATDMVELATLLPFLTQLEVVDLSWNDLVGGSLKALTFHLQHVGKLSILRLCGCRITAQDLTSLGESLDSVPLLEIVDLSWNAGVGGDSLHSLTGQLRSGCMIRELRLVDCQLIDADMKALGQALPLMSSLEDLDISCNRITTGGMKELFSCLNATHGLKTLMLHMCGLEQDGLCILGEALQFFPTLERLDLSANKGASGGLAKMTKNLAQMTHLSCLGIHLCSLSEEDVMALVQVIPSLSALTELDVSSNKKIGDALQSLLTALPLPKMRKLLLNNCGLSTDSYQALGSAVPSLSQLERLNVSWNKSVGGNLGLLLGGLLSTCKLQELRLSSCDLTTEDVLHLASASKQGVLSQVKQLDLSYNGTVGDAGWAALFDEAGGLKALEELDVSRRPASSAAASPWLAGLLEALPKLPSLMHVALQHWVLQQEERDKLDNVMNKRKLTVECDKQSLPPT</sequence>
<dbReference type="Gene3D" id="3.80.10.10">
    <property type="entry name" value="Ribonuclease Inhibitor"/>
    <property type="match status" value="2"/>
</dbReference>
<dbReference type="PANTHER" id="PTHR24109:SF3">
    <property type="entry name" value="LEUCINE-RICH REPEAT-CONTAINING PROTEIN 31"/>
    <property type="match status" value="1"/>
</dbReference>
<dbReference type="AlphaFoldDB" id="A0AAV6G4V5"/>
<dbReference type="SMART" id="SM00368">
    <property type="entry name" value="LRR_RI"/>
    <property type="match status" value="8"/>
</dbReference>
<feature type="compositionally biased region" description="Basic and acidic residues" evidence="1">
    <location>
        <begin position="47"/>
        <end position="66"/>
    </location>
</feature>
<dbReference type="InterPro" id="IPR032675">
    <property type="entry name" value="LRR_dom_sf"/>
</dbReference>
<dbReference type="Pfam" id="PF13516">
    <property type="entry name" value="LRR_6"/>
    <property type="match status" value="4"/>
</dbReference>
<dbReference type="InterPro" id="IPR042419">
    <property type="entry name" value="LRC31"/>
</dbReference>
<proteinExistence type="predicted"/>
<dbReference type="SUPFAM" id="SSF52047">
    <property type="entry name" value="RNI-like"/>
    <property type="match status" value="1"/>
</dbReference>
<organism evidence="2 3">
    <name type="scientific">Alosa alosa</name>
    <name type="common">allis shad</name>
    <dbReference type="NCBI Taxonomy" id="278164"/>
    <lineage>
        <taxon>Eukaryota</taxon>
        <taxon>Metazoa</taxon>
        <taxon>Chordata</taxon>
        <taxon>Craniata</taxon>
        <taxon>Vertebrata</taxon>
        <taxon>Euteleostomi</taxon>
        <taxon>Actinopterygii</taxon>
        <taxon>Neopterygii</taxon>
        <taxon>Teleostei</taxon>
        <taxon>Clupei</taxon>
        <taxon>Clupeiformes</taxon>
        <taxon>Clupeoidei</taxon>
        <taxon>Clupeidae</taxon>
        <taxon>Alosa</taxon>
    </lineage>
</organism>
<name>A0AAV6G4V5_9TELE</name>
<comment type="caution">
    <text evidence="2">The sequence shown here is derived from an EMBL/GenBank/DDBJ whole genome shotgun (WGS) entry which is preliminary data.</text>
</comment>
<dbReference type="PANTHER" id="PTHR24109">
    <property type="entry name" value="LEUCINE-RICH REPEAT-CONTAINING PROTEIN 31"/>
    <property type="match status" value="1"/>
</dbReference>
<evidence type="ECO:0000313" key="3">
    <source>
        <dbReference type="Proteomes" id="UP000823561"/>
    </source>
</evidence>
<keyword evidence="3" id="KW-1185">Reference proteome</keyword>